<keyword evidence="2" id="KW-0479">Metal-binding</keyword>
<keyword evidence="2" id="KW-0503">Monooxygenase</keyword>
<evidence type="ECO:0000256" key="1">
    <source>
        <dbReference type="ARBA" id="ARBA00010617"/>
    </source>
</evidence>
<comment type="caution">
    <text evidence="3">The sequence shown here is derived from an EMBL/GenBank/DDBJ whole genome shotgun (WGS) entry which is preliminary data.</text>
</comment>
<accession>A0ABR6YDM3</accession>
<dbReference type="InterPro" id="IPR001128">
    <property type="entry name" value="Cyt_P450"/>
</dbReference>
<dbReference type="InterPro" id="IPR036396">
    <property type="entry name" value="Cyt_P450_sf"/>
</dbReference>
<keyword evidence="4" id="KW-1185">Reference proteome</keyword>
<proteinExistence type="inferred from homology"/>
<dbReference type="InterPro" id="IPR017972">
    <property type="entry name" value="Cyt_P450_CS"/>
</dbReference>
<dbReference type="SUPFAM" id="SSF48264">
    <property type="entry name" value="Cytochrome P450"/>
    <property type="match status" value="1"/>
</dbReference>
<keyword evidence="2" id="KW-0349">Heme</keyword>
<gene>
    <name evidence="3" type="ORF">H8K55_13790</name>
</gene>
<dbReference type="CDD" id="cd20612">
    <property type="entry name" value="CYP_LDS-like_C"/>
    <property type="match status" value="1"/>
</dbReference>
<dbReference type="EMBL" id="JACOGA010000012">
    <property type="protein sequence ID" value="MBC3874657.1"/>
    <property type="molecule type" value="Genomic_DNA"/>
</dbReference>
<evidence type="ECO:0000313" key="3">
    <source>
        <dbReference type="EMBL" id="MBC3874657.1"/>
    </source>
</evidence>
<reference evidence="3 4" key="1">
    <citation type="submission" date="2020-08" db="EMBL/GenBank/DDBJ databases">
        <title>Novel species isolated from subtropical streams in China.</title>
        <authorList>
            <person name="Lu H."/>
        </authorList>
    </citation>
    <scope>NUCLEOTIDE SEQUENCE [LARGE SCALE GENOMIC DNA]</scope>
    <source>
        <strain evidence="3 4">LX15W</strain>
    </source>
</reference>
<dbReference type="Proteomes" id="UP000624279">
    <property type="component" value="Unassembled WGS sequence"/>
</dbReference>
<keyword evidence="2" id="KW-0560">Oxidoreductase</keyword>
<dbReference type="Gene3D" id="1.10.630.10">
    <property type="entry name" value="Cytochrome P450"/>
    <property type="match status" value="1"/>
</dbReference>
<dbReference type="Pfam" id="PF00067">
    <property type="entry name" value="p450"/>
    <property type="match status" value="1"/>
</dbReference>
<dbReference type="PROSITE" id="PS00086">
    <property type="entry name" value="CYTOCHROME_P450"/>
    <property type="match status" value="1"/>
</dbReference>
<evidence type="ECO:0000256" key="2">
    <source>
        <dbReference type="RuleBase" id="RU000461"/>
    </source>
</evidence>
<protein>
    <submittedName>
        <fullName evidence="3">Cytochrome P450</fullName>
    </submittedName>
</protein>
<name>A0ABR6YDM3_9BURK</name>
<dbReference type="RefSeq" id="WP_186942643.1">
    <property type="nucleotide sequence ID" value="NZ_JACOGA010000012.1"/>
</dbReference>
<keyword evidence="2" id="KW-0408">Iron</keyword>
<dbReference type="PANTHER" id="PTHR46696:SF1">
    <property type="entry name" value="CYTOCHROME P450 YJIB-RELATED"/>
    <property type="match status" value="1"/>
</dbReference>
<dbReference type="PRINTS" id="PR00359">
    <property type="entry name" value="BP450"/>
</dbReference>
<dbReference type="InterPro" id="IPR002397">
    <property type="entry name" value="Cyt_P450_B"/>
</dbReference>
<organism evidence="3 4">
    <name type="scientific">Undibacterium flavidum</name>
    <dbReference type="NCBI Taxonomy" id="2762297"/>
    <lineage>
        <taxon>Bacteria</taxon>
        <taxon>Pseudomonadati</taxon>
        <taxon>Pseudomonadota</taxon>
        <taxon>Betaproteobacteria</taxon>
        <taxon>Burkholderiales</taxon>
        <taxon>Oxalobacteraceae</taxon>
        <taxon>Undibacterium</taxon>
    </lineage>
</organism>
<dbReference type="PANTHER" id="PTHR46696">
    <property type="entry name" value="P450, PUTATIVE (EUROFUNG)-RELATED"/>
    <property type="match status" value="1"/>
</dbReference>
<sequence>MDFTTRIKNSITTWATNHLPFIFGLLRTFKPNLVLKEFALITRYSDVQEALSRPDALGVTYAEKMGKITAGSNFFLGMNDTPTYTRDVSNMRLVARREDVQQVIAPMVEKFAQQLTAQAKGKGKIEVVSELSSIVPCQFSAEYLGVAGLTQQELFDWTSSMFAYLFYPSNPPEVDQAALSNSVKTCAYLDQLIQQRKVEATQGKEKDDIIGRCLKLQASGTPGMSDLEIRNNLIGIIIGLMPTTSKCAVLVIDYLLDHPDLLANAQRAALADDNETLRKTMLEAMRFNSFGAGVFRVANEDYVIASGSFRSKKIPKGSKILVSLQSAMLDGRELDDPKSFRLDRPDYQYMHFGYGMHTCFGQYINMVQIPMIVKALLRLKNLRRAPGDAGKVQYQQAFPVSLHLEFDPS</sequence>
<evidence type="ECO:0000313" key="4">
    <source>
        <dbReference type="Proteomes" id="UP000624279"/>
    </source>
</evidence>
<comment type="similarity">
    <text evidence="1 2">Belongs to the cytochrome P450 family.</text>
</comment>